<dbReference type="RefSeq" id="XP_040713375.1">
    <property type="nucleotide sequence ID" value="XM_040854747.1"/>
</dbReference>
<protein>
    <submittedName>
        <fullName evidence="1">Uncharacterized protein</fullName>
    </submittedName>
</protein>
<dbReference type="OrthoDB" id="2149705at2759"/>
<feature type="non-terminal residue" evidence="1">
    <location>
        <position position="1"/>
    </location>
</feature>
<dbReference type="EMBL" id="MCFJ01000010">
    <property type="protein sequence ID" value="ORY61298.1"/>
    <property type="molecule type" value="Genomic_DNA"/>
</dbReference>
<dbReference type="Proteomes" id="UP000193689">
    <property type="component" value="Unassembled WGS sequence"/>
</dbReference>
<dbReference type="InParanoid" id="A0A1Y2DPT8"/>
<dbReference type="AlphaFoldDB" id="A0A1Y2DPT8"/>
<organism evidence="1 2">
    <name type="scientific">Pseudomassariella vexata</name>
    <dbReference type="NCBI Taxonomy" id="1141098"/>
    <lineage>
        <taxon>Eukaryota</taxon>
        <taxon>Fungi</taxon>
        <taxon>Dikarya</taxon>
        <taxon>Ascomycota</taxon>
        <taxon>Pezizomycotina</taxon>
        <taxon>Sordariomycetes</taxon>
        <taxon>Xylariomycetidae</taxon>
        <taxon>Amphisphaeriales</taxon>
        <taxon>Pseudomassariaceae</taxon>
        <taxon>Pseudomassariella</taxon>
    </lineage>
</organism>
<name>A0A1Y2DPT8_9PEZI</name>
<gene>
    <name evidence="1" type="ORF">BCR38DRAFT_318794</name>
</gene>
<evidence type="ECO:0000313" key="2">
    <source>
        <dbReference type="Proteomes" id="UP000193689"/>
    </source>
</evidence>
<proteinExistence type="predicted"/>
<comment type="caution">
    <text evidence="1">The sequence shown here is derived from an EMBL/GenBank/DDBJ whole genome shotgun (WGS) entry which is preliminary data.</text>
</comment>
<dbReference type="GeneID" id="63770959"/>
<sequence>IRSDIIISIYGNHVANMVNRTKTYEFRAWRIPESVHRVWIYMTKPDSILKYMCIFGPAKTEGEIDDKGIGNADFNQGRKKSAKYAYEVQQMYELNNPVPLERMRKHGWPTAPQKYAYM</sequence>
<evidence type="ECO:0000313" key="1">
    <source>
        <dbReference type="EMBL" id="ORY61298.1"/>
    </source>
</evidence>
<dbReference type="InterPro" id="IPR015947">
    <property type="entry name" value="PUA-like_sf"/>
</dbReference>
<feature type="non-terminal residue" evidence="1">
    <location>
        <position position="118"/>
    </location>
</feature>
<dbReference type="SUPFAM" id="SSF88697">
    <property type="entry name" value="PUA domain-like"/>
    <property type="match status" value="1"/>
</dbReference>
<keyword evidence="2" id="KW-1185">Reference proteome</keyword>
<accession>A0A1Y2DPT8</accession>
<reference evidence="1 2" key="1">
    <citation type="submission" date="2016-07" db="EMBL/GenBank/DDBJ databases">
        <title>Pervasive Adenine N6-methylation of Active Genes in Fungi.</title>
        <authorList>
            <consortium name="DOE Joint Genome Institute"/>
            <person name="Mondo S.J."/>
            <person name="Dannebaum R.O."/>
            <person name="Kuo R.C."/>
            <person name="Labutti K."/>
            <person name="Haridas S."/>
            <person name="Kuo A."/>
            <person name="Salamov A."/>
            <person name="Ahrendt S.R."/>
            <person name="Lipzen A."/>
            <person name="Sullivan W."/>
            <person name="Andreopoulos W.B."/>
            <person name="Clum A."/>
            <person name="Lindquist E."/>
            <person name="Daum C."/>
            <person name="Ramamoorthy G.K."/>
            <person name="Gryganskyi A."/>
            <person name="Culley D."/>
            <person name="Magnuson J.K."/>
            <person name="James T.Y."/>
            <person name="O'Malley M.A."/>
            <person name="Stajich J.E."/>
            <person name="Spatafora J.W."/>
            <person name="Visel A."/>
            <person name="Grigoriev I.V."/>
        </authorList>
    </citation>
    <scope>NUCLEOTIDE SEQUENCE [LARGE SCALE GENOMIC DNA]</scope>
    <source>
        <strain evidence="1 2">CBS 129021</strain>
    </source>
</reference>